<comment type="function">
    <text evidence="11">Catalyzes the phosphorylation of the hydroxyl group of 4-methyl-5-beta-hydroxyethylthiazole (THZ).</text>
</comment>
<feature type="binding site" evidence="11">
    <location>
        <position position="162"/>
    </location>
    <ligand>
        <name>ATP</name>
        <dbReference type="ChEBI" id="CHEBI:30616"/>
    </ligand>
</feature>
<keyword evidence="9 11" id="KW-0460">Magnesium</keyword>
<reference evidence="12 13" key="1">
    <citation type="journal article" date="2024" name="Int. J. Syst. Evol. Microbiol.">
        <title>Virgibacillus tibetensis sp. nov., isolated from salt lake on the Tibetan Plateau of China.</title>
        <authorList>
            <person name="Phurbu D."/>
            <person name="Liu Z.-X."/>
            <person name="Wang R."/>
            <person name="Zheng Y.-Y."/>
            <person name="Liu H.-C."/>
            <person name="Zhou Y.-G."/>
            <person name="Yu Y.-J."/>
            <person name="Li A.-H."/>
        </authorList>
    </citation>
    <scope>NUCLEOTIDE SEQUENCE [LARGE SCALE GENOMIC DNA]</scope>
    <source>
        <strain evidence="12 13">C22-A2</strain>
    </source>
</reference>
<keyword evidence="4 11" id="KW-0808">Transferase</keyword>
<evidence type="ECO:0000256" key="7">
    <source>
        <dbReference type="ARBA" id="ARBA00022777"/>
    </source>
</evidence>
<comment type="similarity">
    <text evidence="11">Belongs to the Thz kinase family.</text>
</comment>
<evidence type="ECO:0000256" key="10">
    <source>
        <dbReference type="ARBA" id="ARBA00022977"/>
    </source>
</evidence>
<dbReference type="PANTHER" id="PTHR20858">
    <property type="entry name" value="PHOSPHOMETHYLPYRIMIDINE KINASE"/>
    <property type="match status" value="1"/>
</dbReference>
<evidence type="ECO:0000256" key="9">
    <source>
        <dbReference type="ARBA" id="ARBA00022842"/>
    </source>
</evidence>
<sequence>MNFDIIKEVRENTPLIHHLTNQVVMNFTANGLLSFGGAPIMAKAEEEANEVASIANGVLINIGTLTSQELKAMIQAGKAANRKGIPVVLDPVGVAATPFRSDAVKQILKEVHPTVIKGNAGELAHLVEIPWKTKGVESIGEGDVEEIASKTAEIYQTTAIVTGETDIISTEKSIIHNKTGHILLTKVTGAGCLLGSIVTACLTTNHPIEEQTLSAVKFYGMAAEFAASQKGVTGPGTFLPQFIDALSLDADVLERR</sequence>
<evidence type="ECO:0000256" key="11">
    <source>
        <dbReference type="HAMAP-Rule" id="MF_00228"/>
    </source>
</evidence>
<feature type="binding site" evidence="11">
    <location>
        <position position="41"/>
    </location>
    <ligand>
        <name>substrate</name>
    </ligand>
</feature>
<dbReference type="GO" id="GO:0004417">
    <property type="term" value="F:hydroxyethylthiazole kinase activity"/>
    <property type="evidence" value="ECO:0007669"/>
    <property type="project" value="UniProtKB-EC"/>
</dbReference>
<evidence type="ECO:0000256" key="4">
    <source>
        <dbReference type="ARBA" id="ARBA00022679"/>
    </source>
</evidence>
<gene>
    <name evidence="11 12" type="primary">thiM</name>
    <name evidence="12" type="ORF">QGM71_18335</name>
</gene>
<keyword evidence="8 11" id="KW-0067">ATP-binding</keyword>
<keyword evidence="7 11" id="KW-0418">Kinase</keyword>
<comment type="cofactor">
    <cofactor evidence="2 11">
        <name>Mg(2+)</name>
        <dbReference type="ChEBI" id="CHEBI:18420"/>
    </cofactor>
</comment>
<protein>
    <recommendedName>
        <fullName evidence="11">Hydroxyethylthiazole kinase</fullName>
        <ecNumber evidence="11">2.7.1.50</ecNumber>
    </recommendedName>
    <alternativeName>
        <fullName evidence="11">4-methyl-5-beta-hydroxyethylthiazole kinase</fullName>
        <shortName evidence="11">TH kinase</shortName>
        <shortName evidence="11">Thz kinase</shortName>
    </alternativeName>
</protein>
<comment type="catalytic activity">
    <reaction evidence="1 11">
        <text>5-(2-hydroxyethyl)-4-methylthiazole + ATP = 4-methyl-5-(2-phosphooxyethyl)-thiazole + ADP + H(+)</text>
        <dbReference type="Rhea" id="RHEA:24212"/>
        <dbReference type="ChEBI" id="CHEBI:15378"/>
        <dbReference type="ChEBI" id="CHEBI:17957"/>
        <dbReference type="ChEBI" id="CHEBI:30616"/>
        <dbReference type="ChEBI" id="CHEBI:58296"/>
        <dbReference type="ChEBI" id="CHEBI:456216"/>
        <dbReference type="EC" id="2.7.1.50"/>
    </reaction>
</comment>
<comment type="pathway">
    <text evidence="3 11">Cofactor biosynthesis; thiamine diphosphate biosynthesis; 4-methyl-5-(2-phosphoethyl)-thiazole from 5-(2-hydroxyethyl)-4-methylthiazole: step 1/1.</text>
</comment>
<dbReference type="Gene3D" id="3.40.1190.20">
    <property type="match status" value="1"/>
</dbReference>
<dbReference type="InterPro" id="IPR029056">
    <property type="entry name" value="Ribokinase-like"/>
</dbReference>
<dbReference type="Pfam" id="PF02110">
    <property type="entry name" value="HK"/>
    <property type="match status" value="1"/>
</dbReference>
<evidence type="ECO:0000256" key="1">
    <source>
        <dbReference type="ARBA" id="ARBA00001771"/>
    </source>
</evidence>
<dbReference type="PANTHER" id="PTHR20858:SF17">
    <property type="entry name" value="HYDROXYMETHYLPYRIMIDINE_PHOSPHOMETHYLPYRIMIDINE KINASE THI20-RELATED"/>
    <property type="match status" value="1"/>
</dbReference>
<dbReference type="EMBL" id="JARZFX010000014">
    <property type="protein sequence ID" value="MEC5425443.1"/>
    <property type="molecule type" value="Genomic_DNA"/>
</dbReference>
<evidence type="ECO:0000313" key="12">
    <source>
        <dbReference type="EMBL" id="MEC5425443.1"/>
    </source>
</evidence>
<keyword evidence="5 11" id="KW-0479">Metal-binding</keyword>
<dbReference type="SUPFAM" id="SSF53613">
    <property type="entry name" value="Ribokinase-like"/>
    <property type="match status" value="1"/>
</dbReference>
<keyword evidence="10 11" id="KW-0784">Thiamine biosynthesis</keyword>
<evidence type="ECO:0000256" key="5">
    <source>
        <dbReference type="ARBA" id="ARBA00022723"/>
    </source>
</evidence>
<dbReference type="PIRSF" id="PIRSF000513">
    <property type="entry name" value="Thz_kinase"/>
    <property type="match status" value="1"/>
</dbReference>
<dbReference type="InterPro" id="IPR000417">
    <property type="entry name" value="Hyethyz_kinase"/>
</dbReference>
<feature type="binding site" evidence="11">
    <location>
        <position position="189"/>
    </location>
    <ligand>
        <name>substrate</name>
    </ligand>
</feature>
<evidence type="ECO:0000313" key="13">
    <source>
        <dbReference type="Proteomes" id="UP001335737"/>
    </source>
</evidence>
<keyword evidence="13" id="KW-1185">Reference proteome</keyword>
<feature type="binding site" evidence="11">
    <location>
        <position position="117"/>
    </location>
    <ligand>
        <name>ATP</name>
        <dbReference type="ChEBI" id="CHEBI:30616"/>
    </ligand>
</feature>
<accession>A0ABU6KJD7</accession>
<dbReference type="Proteomes" id="UP001335737">
    <property type="component" value="Unassembled WGS sequence"/>
</dbReference>
<name>A0ABU6KJD7_9BACI</name>
<dbReference type="EC" id="2.7.1.50" evidence="11"/>
<dbReference type="RefSeq" id="WP_327608984.1">
    <property type="nucleotide sequence ID" value="NZ_JARZFX010000014.1"/>
</dbReference>
<evidence type="ECO:0000256" key="2">
    <source>
        <dbReference type="ARBA" id="ARBA00001946"/>
    </source>
</evidence>
<evidence type="ECO:0000256" key="3">
    <source>
        <dbReference type="ARBA" id="ARBA00004868"/>
    </source>
</evidence>
<dbReference type="HAMAP" id="MF_00228">
    <property type="entry name" value="Thz_kinase"/>
    <property type="match status" value="1"/>
</dbReference>
<keyword evidence="6 11" id="KW-0547">Nucleotide-binding</keyword>
<organism evidence="12 13">
    <name type="scientific">Virgibacillus tibetensis</name>
    <dbReference type="NCBI Taxonomy" id="3042313"/>
    <lineage>
        <taxon>Bacteria</taxon>
        <taxon>Bacillati</taxon>
        <taxon>Bacillota</taxon>
        <taxon>Bacilli</taxon>
        <taxon>Bacillales</taxon>
        <taxon>Bacillaceae</taxon>
        <taxon>Virgibacillus</taxon>
    </lineage>
</organism>
<dbReference type="NCBIfam" id="NF006830">
    <property type="entry name" value="PRK09355.1"/>
    <property type="match status" value="1"/>
</dbReference>
<evidence type="ECO:0000256" key="8">
    <source>
        <dbReference type="ARBA" id="ARBA00022840"/>
    </source>
</evidence>
<evidence type="ECO:0000256" key="6">
    <source>
        <dbReference type="ARBA" id="ARBA00022741"/>
    </source>
</evidence>
<comment type="caution">
    <text evidence="12">The sequence shown here is derived from an EMBL/GenBank/DDBJ whole genome shotgun (WGS) entry which is preliminary data.</text>
</comment>
<dbReference type="NCBIfam" id="TIGR00694">
    <property type="entry name" value="thiM"/>
    <property type="match status" value="1"/>
</dbReference>
<dbReference type="CDD" id="cd01170">
    <property type="entry name" value="THZ_kinase"/>
    <property type="match status" value="1"/>
</dbReference>
<dbReference type="PRINTS" id="PR01099">
    <property type="entry name" value="HYETHTZKNASE"/>
</dbReference>
<proteinExistence type="inferred from homology"/>